<gene>
    <name evidence="1" type="ORF">CRP01_37820</name>
</gene>
<comment type="caution">
    <text evidence="1">The sequence shown here is derived from an EMBL/GenBank/DDBJ whole genome shotgun (WGS) entry which is preliminary data.</text>
</comment>
<proteinExistence type="predicted"/>
<protein>
    <recommendedName>
        <fullName evidence="3">Lipoprotein</fullName>
    </recommendedName>
</protein>
<evidence type="ECO:0000313" key="1">
    <source>
        <dbReference type="EMBL" id="PHN01321.1"/>
    </source>
</evidence>
<evidence type="ECO:0000313" key="2">
    <source>
        <dbReference type="Proteomes" id="UP000223913"/>
    </source>
</evidence>
<dbReference type="EMBL" id="PDUD01000057">
    <property type="protein sequence ID" value="PHN01321.1"/>
    <property type="molecule type" value="Genomic_DNA"/>
</dbReference>
<dbReference type="OrthoDB" id="1421611at2"/>
<name>A0A2D0MYG8_FLAN2</name>
<reference evidence="1 2" key="1">
    <citation type="submission" date="2017-10" db="EMBL/GenBank/DDBJ databases">
        <title>The draft genome sequence of Lewinella nigricans NBRC 102662.</title>
        <authorList>
            <person name="Wang K."/>
        </authorList>
    </citation>
    <scope>NUCLEOTIDE SEQUENCE [LARGE SCALE GENOMIC DNA]</scope>
    <source>
        <strain evidence="1 2">NBRC 102662</strain>
    </source>
</reference>
<dbReference type="RefSeq" id="WP_099155294.1">
    <property type="nucleotide sequence ID" value="NZ_PDUD01000057.1"/>
</dbReference>
<keyword evidence="2" id="KW-1185">Reference proteome</keyword>
<dbReference type="AlphaFoldDB" id="A0A2D0MYG8"/>
<accession>A0A2D0MYG8</accession>
<sequence length="189" mass="22254">MKKQFGLLALIGVLFFSSCIYSLHPLYTKDTQVFEASLIGTWEKDEQSFIFKKVGKKDYYKLTHVDRKEDTVTDSEAHLVKLGNHYYLDFQRWTDYGDLFDFNVLAPRMDVHNFARVVWNNDQLELIFFDGDKIGKLLEQRRARIDYEKVGMEEFVLTAQPEELQEFVTKYGDELLDFSETLVLPKVLN</sequence>
<dbReference type="Proteomes" id="UP000223913">
    <property type="component" value="Unassembled WGS sequence"/>
</dbReference>
<dbReference type="PROSITE" id="PS51257">
    <property type="entry name" value="PROKAR_LIPOPROTEIN"/>
    <property type="match status" value="1"/>
</dbReference>
<evidence type="ECO:0008006" key="3">
    <source>
        <dbReference type="Google" id="ProtNLM"/>
    </source>
</evidence>
<organism evidence="1 2">
    <name type="scientific">Flavilitoribacter nigricans (strain ATCC 23147 / DSM 23189 / NBRC 102662 / NCIMB 1420 / SS-2)</name>
    <name type="common">Lewinella nigricans</name>
    <dbReference type="NCBI Taxonomy" id="1122177"/>
    <lineage>
        <taxon>Bacteria</taxon>
        <taxon>Pseudomonadati</taxon>
        <taxon>Bacteroidota</taxon>
        <taxon>Saprospiria</taxon>
        <taxon>Saprospirales</taxon>
        <taxon>Lewinellaceae</taxon>
        <taxon>Flavilitoribacter</taxon>
    </lineage>
</organism>